<dbReference type="GO" id="GO:0003887">
    <property type="term" value="F:DNA-directed DNA polymerase activity"/>
    <property type="evidence" value="ECO:0007669"/>
    <property type="project" value="InterPro"/>
</dbReference>
<accession>A0A9N7B402</accession>
<dbReference type="InterPro" id="IPR036390">
    <property type="entry name" value="WH_DNA-bd_sf"/>
</dbReference>
<dbReference type="RefSeq" id="WP_012669498.1">
    <property type="nucleotide sequence ID" value="NC_012946.1"/>
</dbReference>
<dbReference type="GeneID" id="66320170"/>
<dbReference type="AlphaFoldDB" id="A0A9N7B402"/>
<geneLocation type="plasmid" evidence="3 4">
    <name>pCLG1</name>
</geneLocation>
<organism evidence="3 4">
    <name type="scientific">Clostridium botulinum D str. 1873</name>
    <dbReference type="NCBI Taxonomy" id="592027"/>
    <lineage>
        <taxon>Bacteria</taxon>
        <taxon>Bacillati</taxon>
        <taxon>Bacillota</taxon>
        <taxon>Clostridia</taxon>
        <taxon>Eubacteriales</taxon>
        <taxon>Clostridiaceae</taxon>
        <taxon>Clostridium</taxon>
    </lineage>
</organism>
<evidence type="ECO:0000313" key="3">
    <source>
        <dbReference type="EMBL" id="ACT33695.1"/>
    </source>
</evidence>
<sequence>MINNKEKQKILIKNNILIEAKYNLNLVENRIFTLLLYKFQKEKGKVLTCTLSYEEFKNVIKNKNENTINGIINILKSLQRKQIIIKERKENSKNTIWYSYNLINGFYFDDEHNIFIIEATARIYKLLQEYFVNGYTPINISILLGLNNYYAQRLYEILRLWSGTKSILNYTIDELKELLQIKDLYSLYGDFKRRVIVPAIKELNKTGFFQIDFKEIKKGRKVISIDFLVKDLDTRIYFKEFEEIELSHNISDNTIENNKKLQLTKKIGIENILHIENKAVIKIINNKFKNYDFQFNKETIWECEIITLEKDNNMYDSINANNYKYFIDILTNKIQLEKNNNNSFNDFS</sequence>
<keyword evidence="3" id="KW-0614">Plasmid</keyword>
<name>A0A9N7B402_CLOBO</name>
<dbReference type="Pfam" id="PF21205">
    <property type="entry name" value="Rep3_C"/>
    <property type="match status" value="1"/>
</dbReference>
<dbReference type="SUPFAM" id="SSF46785">
    <property type="entry name" value="Winged helix' DNA-binding domain"/>
    <property type="match status" value="2"/>
</dbReference>
<proteinExistence type="inferred from homology"/>
<dbReference type="Proteomes" id="UP000006160">
    <property type="component" value="Plasmid pCLG1"/>
</dbReference>
<dbReference type="InterPro" id="IPR036388">
    <property type="entry name" value="WH-like_DNA-bd_sf"/>
</dbReference>
<protein>
    <submittedName>
        <fullName evidence="3">Replication initiator protein</fullName>
    </submittedName>
</protein>
<evidence type="ECO:0000256" key="1">
    <source>
        <dbReference type="ARBA" id="ARBA00038283"/>
    </source>
</evidence>
<comment type="similarity">
    <text evidence="1">Belongs to the initiator RepB protein family.</text>
</comment>
<evidence type="ECO:0000259" key="2">
    <source>
        <dbReference type="Pfam" id="PF01051"/>
    </source>
</evidence>
<dbReference type="Pfam" id="PF01051">
    <property type="entry name" value="Rep3_N"/>
    <property type="match status" value="1"/>
</dbReference>
<feature type="domain" description="Initiator Rep protein WH1" evidence="2">
    <location>
        <begin position="11"/>
        <end position="158"/>
    </location>
</feature>
<dbReference type="InterPro" id="IPR000525">
    <property type="entry name" value="Initiator_Rep_WH1"/>
</dbReference>
<dbReference type="GO" id="GO:0006270">
    <property type="term" value="P:DNA replication initiation"/>
    <property type="evidence" value="ECO:0007669"/>
    <property type="project" value="InterPro"/>
</dbReference>
<dbReference type="Gene3D" id="1.10.10.10">
    <property type="entry name" value="Winged helix-like DNA-binding domain superfamily/Winged helix DNA-binding domain"/>
    <property type="match status" value="2"/>
</dbReference>
<evidence type="ECO:0000313" key="4">
    <source>
        <dbReference type="Proteomes" id="UP000006160"/>
    </source>
</evidence>
<reference evidence="3 4" key="1">
    <citation type="submission" date="2009-06" db="EMBL/GenBank/DDBJ databases">
        <authorList>
            <person name="Shrivastava S."/>
            <person name="Brinkac L.B."/>
            <person name="Brown J.L."/>
            <person name="Bruce D.B."/>
            <person name="Detter C."/>
            <person name="Green L.D."/>
            <person name="Munk C.A."/>
            <person name="Rogers Y.C."/>
            <person name="Tapia R."/>
            <person name="Saunders E.S."/>
            <person name="Sims D.R."/>
            <person name="Smith L.A."/>
            <person name="Smith T.J."/>
            <person name="Sutton G."/>
            <person name="Brettin T."/>
        </authorList>
    </citation>
    <scope>NUCLEOTIDE SEQUENCE [LARGE SCALE GENOMIC DNA]</scope>
    <source>
        <strain evidence="4">D str. 1873</strain>
        <plasmid evidence="3 4">pCLG1</plasmid>
    </source>
</reference>
<dbReference type="EMBL" id="CP001659">
    <property type="protein sequence ID" value="ACT33695.1"/>
    <property type="molecule type" value="Genomic_DNA"/>
</dbReference>
<gene>
    <name evidence="3" type="ORF">CLG_0007</name>
</gene>